<feature type="region of interest" description="Disordered" evidence="1">
    <location>
        <begin position="607"/>
        <end position="765"/>
    </location>
</feature>
<keyword evidence="3" id="KW-1185">Reference proteome</keyword>
<sequence length="765" mass="76653">MAAFTWEQAIKVLLPDTNTLTNREAVTAEKWRRQDTPDVKIVNGDGKKASEGYDVSFVIPLTPLGAEDGQYSCVVGFQLDWPNVLDNTQSKFNLFYSDALKPLEELLFASTHNTGAVSYASFDAAIELVHGVHAWLAKWVPVLKRWEESVDADESEWKGSAAGAFRKFLDVISTEMSKVQLDLAQPQPVKGATGYPDTIDYSKGSGYETLISNAQIELNRALGALWAALVNWWRLPGAKELTFEASPVWRMRTALNTHMANAKCTFTWRTITSSDGSNGAPVYSPENPKVVDGSGMDVSQSGWLEKIELAAKKSWLDHLAPLDKAAETSMGKVDTSYLTLAGALREGIYQPRLQMPTGGGAGGPEMPPGGGSGAGGGAGGPGTGGAGGGAGGGIGGAGGGIGGIGGAGGGKGGIGGGNPLDKGGDGTGGTKTPSRPDTLPGNGTGGLPGTPPPTRPGTGSAGGGAPLLDKNGKPVMGADGKPVVLPPGSRIGKDGKVYDANGKPVMGSNGKQIVAPPGAKVGQSQPAPEETPGRVPGSGYDQIRLPEGAKVLPDGSVVDAKGKPLLDSNGNPYALPKGATLKDGVVVGADGKPLSRTYQLLTNAEHAINSRPVPHPTTGSGSGGGTGGGHNKLLDQLSGGSGGAGGAPKRIPGLATGGSTAFLDPAGRPTGASAGSGGTASAGGTGTGSGSGTGAGPGSGTGAGAGGGAGGPQTAQSPMMPPMNPGAAGGGQPNQGKDRQRTTWLTEDEDTWGTDTGSVSGVIGR</sequence>
<protein>
    <recommendedName>
        <fullName evidence="4">Collagen-like protein</fullName>
    </recommendedName>
</protein>
<evidence type="ECO:0000313" key="2">
    <source>
        <dbReference type="EMBL" id="GHI26244.1"/>
    </source>
</evidence>
<reference evidence="2" key="1">
    <citation type="submission" date="2024-05" db="EMBL/GenBank/DDBJ databases">
        <title>Whole genome shotgun sequence of Streptomyces hydrogenans NBRC 13475.</title>
        <authorList>
            <person name="Komaki H."/>
            <person name="Tamura T."/>
        </authorList>
    </citation>
    <scope>NUCLEOTIDE SEQUENCE</scope>
    <source>
        <strain evidence="2">NBRC 13475</strain>
    </source>
</reference>
<accession>A0ABQ3PMK7</accession>
<proteinExistence type="predicted"/>
<organism evidence="2 3">
    <name type="scientific">Streptomyces hydrogenans</name>
    <dbReference type="NCBI Taxonomy" id="1873719"/>
    <lineage>
        <taxon>Bacteria</taxon>
        <taxon>Bacillati</taxon>
        <taxon>Actinomycetota</taxon>
        <taxon>Actinomycetes</taxon>
        <taxon>Kitasatosporales</taxon>
        <taxon>Streptomycetaceae</taxon>
        <taxon>Streptomyces</taxon>
    </lineage>
</organism>
<feature type="compositionally biased region" description="Gly residues" evidence="1">
    <location>
        <begin position="620"/>
        <end position="630"/>
    </location>
</feature>
<dbReference type="EMBL" id="BNDW01000102">
    <property type="protein sequence ID" value="GHI26244.1"/>
    <property type="molecule type" value="Genomic_DNA"/>
</dbReference>
<evidence type="ECO:0000313" key="3">
    <source>
        <dbReference type="Proteomes" id="UP001052739"/>
    </source>
</evidence>
<feature type="region of interest" description="Disordered" evidence="1">
    <location>
        <begin position="355"/>
        <end position="380"/>
    </location>
</feature>
<evidence type="ECO:0008006" key="4">
    <source>
        <dbReference type="Google" id="ProtNLM"/>
    </source>
</evidence>
<evidence type="ECO:0000256" key="1">
    <source>
        <dbReference type="SAM" id="MobiDB-lite"/>
    </source>
</evidence>
<comment type="caution">
    <text evidence="2">The sequence shown here is derived from an EMBL/GenBank/DDBJ whole genome shotgun (WGS) entry which is preliminary data.</text>
</comment>
<dbReference type="RefSeq" id="WP_043225487.1">
    <property type="nucleotide sequence ID" value="NZ_BNDW01000102.1"/>
</dbReference>
<dbReference type="Proteomes" id="UP001052739">
    <property type="component" value="Unassembled WGS sequence"/>
</dbReference>
<feature type="region of interest" description="Disordered" evidence="1">
    <location>
        <begin position="414"/>
        <end position="542"/>
    </location>
</feature>
<name>A0ABQ3PMK7_9ACTN</name>
<feature type="compositionally biased region" description="Gly residues" evidence="1">
    <location>
        <begin position="357"/>
        <end position="380"/>
    </location>
</feature>
<gene>
    <name evidence="2" type="ORF">Shyd_76150</name>
</gene>
<feature type="compositionally biased region" description="Gly residues" evidence="1">
    <location>
        <begin position="674"/>
        <end position="711"/>
    </location>
</feature>